<dbReference type="EMBL" id="LAZR01029703">
    <property type="protein sequence ID" value="KKL58776.1"/>
    <property type="molecule type" value="Genomic_DNA"/>
</dbReference>
<comment type="caution">
    <text evidence="1">The sequence shown here is derived from an EMBL/GenBank/DDBJ whole genome shotgun (WGS) entry which is preliminary data.</text>
</comment>
<dbReference type="AlphaFoldDB" id="A0A0F9DYB9"/>
<dbReference type="SUPFAM" id="SSF56219">
    <property type="entry name" value="DNase I-like"/>
    <property type="match status" value="1"/>
</dbReference>
<evidence type="ECO:0008006" key="2">
    <source>
        <dbReference type="Google" id="ProtNLM"/>
    </source>
</evidence>
<organism evidence="1">
    <name type="scientific">marine sediment metagenome</name>
    <dbReference type="NCBI Taxonomy" id="412755"/>
    <lineage>
        <taxon>unclassified sequences</taxon>
        <taxon>metagenomes</taxon>
        <taxon>ecological metagenomes</taxon>
    </lineage>
</organism>
<proteinExistence type="predicted"/>
<name>A0A0F9DYB9_9ZZZZ</name>
<protein>
    <recommendedName>
        <fullName evidence="2">Endonuclease/exonuclease/phosphatase domain-containing protein</fullName>
    </recommendedName>
</protein>
<gene>
    <name evidence="1" type="ORF">LCGC14_2221950</name>
</gene>
<reference evidence="1" key="1">
    <citation type="journal article" date="2015" name="Nature">
        <title>Complex archaea that bridge the gap between prokaryotes and eukaryotes.</title>
        <authorList>
            <person name="Spang A."/>
            <person name="Saw J.H."/>
            <person name="Jorgensen S.L."/>
            <person name="Zaremba-Niedzwiedzka K."/>
            <person name="Martijn J."/>
            <person name="Lind A.E."/>
            <person name="van Eijk R."/>
            <person name="Schleper C."/>
            <person name="Guy L."/>
            <person name="Ettema T.J."/>
        </authorList>
    </citation>
    <scope>NUCLEOTIDE SEQUENCE</scope>
</reference>
<evidence type="ECO:0000313" key="1">
    <source>
        <dbReference type="EMBL" id="KKL58776.1"/>
    </source>
</evidence>
<accession>A0A0F9DYB9</accession>
<feature type="non-terminal residue" evidence="1">
    <location>
        <position position="219"/>
    </location>
</feature>
<sequence>MKIASFNINGIKARAAALPEWLDEAQPDEGLKELCLLFGIDNYRGMAVTGKEGNAKSASDPRLHQYNSRDAANTIVLREELEHYIAVRYGTDSEKLGPVCAKMKSDVLWDVIMMEKAGAHIKLRGLKTVNKEYDGLAETALASAGALDVVLGGTGSVKSMREFVTTSLIECGLMDDDRVEYTAVKKEIAIGKGNRALILEYLPEGKNKTIAEYAHTYAK</sequence>
<dbReference type="InterPro" id="IPR036691">
    <property type="entry name" value="Endo/exonu/phosph_ase_sf"/>
</dbReference>